<dbReference type="PROSITE" id="PS00372">
    <property type="entry name" value="PTS_EIIA_TYPE_2_HIS"/>
    <property type="match status" value="1"/>
</dbReference>
<dbReference type="Pfam" id="PF00359">
    <property type="entry name" value="PTS_EIIA_2"/>
    <property type="match status" value="1"/>
</dbReference>
<dbReference type="AlphaFoldDB" id="A0A0E3WFN0"/>
<dbReference type="STRING" id="1608583.BN1356_02155"/>
<dbReference type="EMBL" id="CTEN01000004">
    <property type="protein sequence ID" value="CQR25810.1"/>
    <property type="molecule type" value="Genomic_DNA"/>
</dbReference>
<dbReference type="PANTHER" id="PTHR47738">
    <property type="entry name" value="PTS SYSTEM FRUCTOSE-LIKE EIIA COMPONENT-RELATED"/>
    <property type="match status" value="1"/>
</dbReference>
<keyword evidence="3" id="KW-0762">Sugar transport</keyword>
<evidence type="ECO:0000313" key="7">
    <source>
        <dbReference type="EMBL" id="CQR25810.1"/>
    </source>
</evidence>
<evidence type="ECO:0000256" key="5">
    <source>
        <dbReference type="ARBA" id="ARBA00022683"/>
    </source>
</evidence>
<dbReference type="InterPro" id="IPR016152">
    <property type="entry name" value="PTrfase/Anion_transptr"/>
</dbReference>
<dbReference type="Proteomes" id="UP000198604">
    <property type="component" value="Unassembled WGS sequence"/>
</dbReference>
<keyword evidence="4" id="KW-0808">Transferase</keyword>
<dbReference type="GO" id="GO:0016020">
    <property type="term" value="C:membrane"/>
    <property type="evidence" value="ECO:0007669"/>
    <property type="project" value="InterPro"/>
</dbReference>
<dbReference type="InterPro" id="IPR004715">
    <property type="entry name" value="PTS_IIA_fruc"/>
</dbReference>
<accession>A0A0E3WFN0</accession>
<dbReference type="PROSITE" id="PS51094">
    <property type="entry name" value="PTS_EIIA_TYPE_2"/>
    <property type="match status" value="1"/>
</dbReference>
<organism evidence="7 8">
    <name type="scientific">Streptococcus varani</name>
    <dbReference type="NCBI Taxonomy" id="1608583"/>
    <lineage>
        <taxon>Bacteria</taxon>
        <taxon>Bacillati</taxon>
        <taxon>Bacillota</taxon>
        <taxon>Bacilli</taxon>
        <taxon>Lactobacillales</taxon>
        <taxon>Streptococcaceae</taxon>
        <taxon>Streptococcus</taxon>
    </lineage>
</organism>
<sequence length="156" mass="18028">MGEHQISIDVISKNLIFLDKDFNSRNQVLEHIALEALKNEYITNKEDFLQAILAREEEISTAIGYLIAIPHGKTDAAKRPFIAFMRLNKEIAWEANQDEPVKLIFLIGVPESEYVKLHLKFISQLSKKLLDEDFRNKLLKQADTENVYQQLTSIEI</sequence>
<evidence type="ECO:0000256" key="2">
    <source>
        <dbReference type="ARBA" id="ARBA00022553"/>
    </source>
</evidence>
<dbReference type="GO" id="GO:0009401">
    <property type="term" value="P:phosphoenolpyruvate-dependent sugar phosphotransferase system"/>
    <property type="evidence" value="ECO:0007669"/>
    <property type="project" value="UniProtKB-KW"/>
</dbReference>
<dbReference type="PANTHER" id="PTHR47738:SF2">
    <property type="entry name" value="PTS SYSTEM FRUCTOSE-LIKE EIIA COMPONENT"/>
    <property type="match status" value="1"/>
</dbReference>
<evidence type="ECO:0000256" key="4">
    <source>
        <dbReference type="ARBA" id="ARBA00022679"/>
    </source>
</evidence>
<evidence type="ECO:0000256" key="3">
    <source>
        <dbReference type="ARBA" id="ARBA00022597"/>
    </source>
</evidence>
<dbReference type="Gene3D" id="3.40.930.10">
    <property type="entry name" value="Mannitol-specific EII, Chain A"/>
    <property type="match status" value="1"/>
</dbReference>
<feature type="domain" description="PTS EIIA type-2" evidence="6">
    <location>
        <begin position="9"/>
        <end position="154"/>
    </location>
</feature>
<dbReference type="InterPro" id="IPR051541">
    <property type="entry name" value="PTS_SugarTrans_NitroReg"/>
</dbReference>
<evidence type="ECO:0000256" key="1">
    <source>
        <dbReference type="ARBA" id="ARBA00022448"/>
    </source>
</evidence>
<reference evidence="8" key="1">
    <citation type="submission" date="2015-03" db="EMBL/GenBank/DDBJ databases">
        <authorList>
            <person name="Urmite Genomes"/>
        </authorList>
    </citation>
    <scope>NUCLEOTIDE SEQUENCE [LARGE SCALE GENOMIC DNA]</scope>
    <source>
        <strain evidence="8">FF10</strain>
    </source>
</reference>
<keyword evidence="5" id="KW-0598">Phosphotransferase system</keyword>
<dbReference type="OrthoDB" id="95460at2"/>
<dbReference type="SUPFAM" id="SSF55804">
    <property type="entry name" value="Phoshotransferase/anion transport protein"/>
    <property type="match status" value="1"/>
</dbReference>
<keyword evidence="8" id="KW-1185">Reference proteome</keyword>
<keyword evidence="1" id="KW-0813">Transport</keyword>
<dbReference type="CDD" id="cd00211">
    <property type="entry name" value="PTS_IIA_fru"/>
    <property type="match status" value="1"/>
</dbReference>
<keyword evidence="2" id="KW-0597">Phosphoprotein</keyword>
<gene>
    <name evidence="7" type="ORF">BN1356_02155</name>
</gene>
<dbReference type="NCBIfam" id="TIGR00848">
    <property type="entry name" value="fruA"/>
    <property type="match status" value="1"/>
</dbReference>
<name>A0A0E3WFN0_9STRE</name>
<proteinExistence type="predicted"/>
<protein>
    <submittedName>
        <fullName evidence="7">PTS system transporter protein</fullName>
    </submittedName>
</protein>
<dbReference type="GO" id="GO:0008982">
    <property type="term" value="F:protein-N(PI)-phosphohistidine-sugar phosphotransferase activity"/>
    <property type="evidence" value="ECO:0007669"/>
    <property type="project" value="InterPro"/>
</dbReference>
<evidence type="ECO:0000259" key="6">
    <source>
        <dbReference type="PROSITE" id="PS51094"/>
    </source>
</evidence>
<dbReference type="InterPro" id="IPR002178">
    <property type="entry name" value="PTS_EIIA_type-2_dom"/>
</dbReference>
<evidence type="ECO:0000313" key="8">
    <source>
        <dbReference type="Proteomes" id="UP000198604"/>
    </source>
</evidence>